<dbReference type="EMBL" id="JACAZF010000005">
    <property type="protein sequence ID" value="KAF7304129.1"/>
    <property type="molecule type" value="Genomic_DNA"/>
</dbReference>
<dbReference type="Proteomes" id="UP000636479">
    <property type="component" value="Unassembled WGS sequence"/>
</dbReference>
<feature type="region of interest" description="Disordered" evidence="1">
    <location>
        <begin position="294"/>
        <end position="349"/>
    </location>
</feature>
<dbReference type="PROSITE" id="PS51257">
    <property type="entry name" value="PROKAR_LIPOPROTEIN"/>
    <property type="match status" value="1"/>
</dbReference>
<protein>
    <submittedName>
        <fullName evidence="3">Uncharacterized protein</fullName>
    </submittedName>
</protein>
<dbReference type="GeneID" id="59345696"/>
<reference evidence="3" key="1">
    <citation type="submission" date="2020-05" db="EMBL/GenBank/DDBJ databases">
        <title>Mycena genomes resolve the evolution of fungal bioluminescence.</title>
        <authorList>
            <person name="Tsai I.J."/>
        </authorList>
    </citation>
    <scope>NUCLEOTIDE SEQUENCE</scope>
    <source>
        <strain evidence="3">171206Taipei</strain>
    </source>
</reference>
<keyword evidence="4" id="KW-1185">Reference proteome</keyword>
<keyword evidence="2" id="KW-1133">Transmembrane helix</keyword>
<feature type="transmembrane region" description="Helical" evidence="2">
    <location>
        <begin position="355"/>
        <end position="375"/>
    </location>
</feature>
<dbReference type="RefSeq" id="XP_037221101.1">
    <property type="nucleotide sequence ID" value="XM_037363180.1"/>
</dbReference>
<proteinExistence type="predicted"/>
<comment type="caution">
    <text evidence="3">The sequence shown here is derived from an EMBL/GenBank/DDBJ whole genome shotgun (WGS) entry which is preliminary data.</text>
</comment>
<keyword evidence="2" id="KW-0812">Transmembrane</keyword>
<feature type="compositionally biased region" description="Low complexity" evidence="1">
    <location>
        <begin position="447"/>
        <end position="472"/>
    </location>
</feature>
<feature type="compositionally biased region" description="Low complexity" evidence="1">
    <location>
        <begin position="297"/>
        <end position="344"/>
    </location>
</feature>
<feature type="compositionally biased region" description="Polar residues" evidence="1">
    <location>
        <begin position="495"/>
        <end position="516"/>
    </location>
</feature>
<sequence length="516" mass="53150">MLAGIKTKEAVRRSFLSSFLALGGCNSAALTYSHPPLPHARRGRSDRPPTTMSSHARLLLALSVVAGVLGQQEFTWGFTSSVSMSLALCDSLPIAIEQTPPPAGKPGVPPFYMISLAAGSTPMTSPIGTNASALSWTVRHPVGTQLILEVVDSQGTSAGIDIFAYTVIAGSSNACLPPPDKGPPFTASSTTPNGATINTCDPWNIFVNGGKPPYTVTIGQLNTAFATNSTMGPADTVLQYINRGNPGSQMIAGVSDSTGRWATGSPFVKTSGSTDLNCTGLGTVSGTNATIPGLGISSSLRPPSSPQTTSSSTNLSRITTFPSSTIQSSSLSPSPSPSTAPASSHNNDSWRTPTIVGASLGGTVVLILSLALCLAHKHMRRQKIQSELDPYPLVPPLLIPMRSSPSSINLGGNSPHVEAPVTPFLLAESGARWSKAMSMPMSVSRASTSYGGHSHSPSTSGQTSPSASSPGAVIHMQELPPPYVLPQPRPDSMGEGSSSVDVQLGGSSRKPTGPSE</sequence>
<dbReference type="OrthoDB" id="2527908at2759"/>
<evidence type="ECO:0000256" key="2">
    <source>
        <dbReference type="SAM" id="Phobius"/>
    </source>
</evidence>
<keyword evidence="2" id="KW-0472">Membrane</keyword>
<organism evidence="3 4">
    <name type="scientific">Mycena indigotica</name>
    <dbReference type="NCBI Taxonomy" id="2126181"/>
    <lineage>
        <taxon>Eukaryota</taxon>
        <taxon>Fungi</taxon>
        <taxon>Dikarya</taxon>
        <taxon>Basidiomycota</taxon>
        <taxon>Agaricomycotina</taxon>
        <taxon>Agaricomycetes</taxon>
        <taxon>Agaricomycetidae</taxon>
        <taxon>Agaricales</taxon>
        <taxon>Marasmiineae</taxon>
        <taxon>Mycenaceae</taxon>
        <taxon>Mycena</taxon>
    </lineage>
</organism>
<feature type="compositionally biased region" description="Pro residues" evidence="1">
    <location>
        <begin position="479"/>
        <end position="489"/>
    </location>
</feature>
<evidence type="ECO:0000256" key="1">
    <source>
        <dbReference type="SAM" id="MobiDB-lite"/>
    </source>
</evidence>
<evidence type="ECO:0000313" key="3">
    <source>
        <dbReference type="EMBL" id="KAF7304129.1"/>
    </source>
</evidence>
<gene>
    <name evidence="3" type="ORF">MIND_00644500</name>
</gene>
<dbReference type="AlphaFoldDB" id="A0A8H6SRK7"/>
<name>A0A8H6SRK7_9AGAR</name>
<accession>A0A8H6SRK7</accession>
<evidence type="ECO:0000313" key="4">
    <source>
        <dbReference type="Proteomes" id="UP000636479"/>
    </source>
</evidence>
<feature type="region of interest" description="Disordered" evidence="1">
    <location>
        <begin position="444"/>
        <end position="516"/>
    </location>
</feature>